<evidence type="ECO:0000313" key="2">
    <source>
        <dbReference type="EMBL" id="KAJ3663851.1"/>
    </source>
</evidence>
<dbReference type="SMART" id="SM00516">
    <property type="entry name" value="SEC14"/>
    <property type="match status" value="1"/>
</dbReference>
<comment type="caution">
    <text evidence="2">The sequence shown here is derived from an EMBL/GenBank/DDBJ whole genome shotgun (WGS) entry which is preliminary data.</text>
</comment>
<dbReference type="InterPro" id="IPR036865">
    <property type="entry name" value="CRAL-TRIO_dom_sf"/>
</dbReference>
<dbReference type="Pfam" id="PF00650">
    <property type="entry name" value="CRAL_TRIO"/>
    <property type="match status" value="1"/>
</dbReference>
<dbReference type="CDD" id="cd00170">
    <property type="entry name" value="SEC14"/>
    <property type="match status" value="1"/>
</dbReference>
<dbReference type="PROSITE" id="PS50191">
    <property type="entry name" value="CRAL_TRIO"/>
    <property type="match status" value="1"/>
</dbReference>
<keyword evidence="3" id="KW-1185">Reference proteome</keyword>
<dbReference type="PANTHER" id="PTHR10174:SF213">
    <property type="entry name" value="CRAL-TRIO DOMAIN-CONTAINING PROTEIN"/>
    <property type="match status" value="1"/>
</dbReference>
<dbReference type="GO" id="GO:0016020">
    <property type="term" value="C:membrane"/>
    <property type="evidence" value="ECO:0007669"/>
    <property type="project" value="TreeGrafter"/>
</dbReference>
<sequence length="288" mass="33494">MSFKLADVPSIYSKDPKLNNEDVAKLAEWTKTQPHLPELEELQLILFLHSCYYDLEHAKITIENYFTARTSSDLFQNVTKELVTRTLNSFFIAFLPRKTADGDAVMLMKILDSRAEVYNCLDHTKVVVALITLYFHQYGPADGLIVVYDMKGTSMGHFLKISLSVLKQFTHFVQEAAPTRIKHIHHINALPITGRLMALVKPFLKKELYEKVKFHADSIETFYEFVPKECLPEDYGGVLPSIKDLREKNVENVLNSWEFFKWHDKQKVDDRKRVKKERGFFGRMFHSS</sequence>
<organism evidence="2 3">
    <name type="scientific">Zophobas morio</name>
    <dbReference type="NCBI Taxonomy" id="2755281"/>
    <lineage>
        <taxon>Eukaryota</taxon>
        <taxon>Metazoa</taxon>
        <taxon>Ecdysozoa</taxon>
        <taxon>Arthropoda</taxon>
        <taxon>Hexapoda</taxon>
        <taxon>Insecta</taxon>
        <taxon>Pterygota</taxon>
        <taxon>Neoptera</taxon>
        <taxon>Endopterygota</taxon>
        <taxon>Coleoptera</taxon>
        <taxon>Polyphaga</taxon>
        <taxon>Cucujiformia</taxon>
        <taxon>Tenebrionidae</taxon>
        <taxon>Zophobas</taxon>
    </lineage>
</organism>
<dbReference type="PANTHER" id="PTHR10174">
    <property type="entry name" value="ALPHA-TOCOPHEROL TRANSFER PROTEIN-RELATED"/>
    <property type="match status" value="1"/>
</dbReference>
<name>A0AA38J0L5_9CUCU</name>
<evidence type="ECO:0000259" key="1">
    <source>
        <dbReference type="PROSITE" id="PS50191"/>
    </source>
</evidence>
<dbReference type="EMBL" id="JALNTZ010000002">
    <property type="protein sequence ID" value="KAJ3663851.1"/>
    <property type="molecule type" value="Genomic_DNA"/>
</dbReference>
<dbReference type="InterPro" id="IPR036273">
    <property type="entry name" value="CRAL/TRIO_N_dom_sf"/>
</dbReference>
<dbReference type="SUPFAM" id="SSF46938">
    <property type="entry name" value="CRAL/TRIO N-terminal domain"/>
    <property type="match status" value="1"/>
</dbReference>
<proteinExistence type="predicted"/>
<evidence type="ECO:0000313" key="3">
    <source>
        <dbReference type="Proteomes" id="UP001168821"/>
    </source>
</evidence>
<dbReference type="Proteomes" id="UP001168821">
    <property type="component" value="Unassembled WGS sequence"/>
</dbReference>
<gene>
    <name evidence="2" type="ORF">Zmor_008072</name>
</gene>
<dbReference type="PRINTS" id="PR00180">
    <property type="entry name" value="CRETINALDHBP"/>
</dbReference>
<feature type="domain" description="CRAL-TRIO" evidence="1">
    <location>
        <begin position="92"/>
        <end position="243"/>
    </location>
</feature>
<dbReference type="SUPFAM" id="SSF52087">
    <property type="entry name" value="CRAL/TRIO domain"/>
    <property type="match status" value="1"/>
</dbReference>
<dbReference type="GO" id="GO:1902936">
    <property type="term" value="F:phosphatidylinositol bisphosphate binding"/>
    <property type="evidence" value="ECO:0007669"/>
    <property type="project" value="TreeGrafter"/>
</dbReference>
<dbReference type="InterPro" id="IPR001251">
    <property type="entry name" value="CRAL-TRIO_dom"/>
</dbReference>
<dbReference type="AlphaFoldDB" id="A0AA38J0L5"/>
<reference evidence="2" key="1">
    <citation type="journal article" date="2023" name="G3 (Bethesda)">
        <title>Whole genome assemblies of Zophobas morio and Tenebrio molitor.</title>
        <authorList>
            <person name="Kaur S."/>
            <person name="Stinson S.A."/>
            <person name="diCenzo G.C."/>
        </authorList>
    </citation>
    <scope>NUCLEOTIDE SEQUENCE</scope>
    <source>
        <strain evidence="2">QUZm001</strain>
    </source>
</reference>
<dbReference type="Gene3D" id="3.40.525.10">
    <property type="entry name" value="CRAL-TRIO lipid binding domain"/>
    <property type="match status" value="1"/>
</dbReference>
<protein>
    <recommendedName>
        <fullName evidence="1">CRAL-TRIO domain-containing protein</fullName>
    </recommendedName>
</protein>
<accession>A0AA38J0L5</accession>